<dbReference type="PROSITE" id="PS51257">
    <property type="entry name" value="PROKAR_LIPOPROTEIN"/>
    <property type="match status" value="1"/>
</dbReference>
<dbReference type="Proteomes" id="UP000640489">
    <property type="component" value="Unassembled WGS sequence"/>
</dbReference>
<proteinExistence type="predicted"/>
<evidence type="ECO:0000313" key="2">
    <source>
        <dbReference type="Proteomes" id="UP000640489"/>
    </source>
</evidence>
<organism evidence="1 2">
    <name type="scientific">Nocardioides islandensis</name>
    <dbReference type="NCBI Taxonomy" id="433663"/>
    <lineage>
        <taxon>Bacteria</taxon>
        <taxon>Bacillati</taxon>
        <taxon>Actinomycetota</taxon>
        <taxon>Actinomycetes</taxon>
        <taxon>Propionibacteriales</taxon>
        <taxon>Nocardioidaceae</taxon>
        <taxon>Nocardioides</taxon>
    </lineage>
</organism>
<protein>
    <recommendedName>
        <fullName evidence="3">DUF3558 domain-containing protein</fullName>
    </recommendedName>
</protein>
<dbReference type="EMBL" id="JADKPN010000007">
    <property type="protein sequence ID" value="MBF4764016.1"/>
    <property type="molecule type" value="Genomic_DNA"/>
</dbReference>
<sequence>MSPVRRLAVPAALLTPALGLVLVLVLVLAGCSGDASSTPASAPTTVASDDGTPLADVDTSALVVGRAPFCDLVDPATITSALGSEPTEVSARRSGQRAHVTDDVTDVVHEFGCTWAAGGSRAEAWVFVPPVTRPRATALARLARQRAGCTELADAPAYGDPSVALSCRLDSDNGTGIAVSYRGLFGDAWLACSLTTPGGEQEELTDRAGRWCAAVAEGAAQH</sequence>
<dbReference type="RefSeq" id="WP_194707202.1">
    <property type="nucleotide sequence ID" value="NZ_JADKPN010000007.1"/>
</dbReference>
<name>A0A930VG90_9ACTN</name>
<comment type="caution">
    <text evidence="1">The sequence shown here is derived from an EMBL/GenBank/DDBJ whole genome shotgun (WGS) entry which is preliminary data.</text>
</comment>
<keyword evidence="2" id="KW-1185">Reference proteome</keyword>
<evidence type="ECO:0000313" key="1">
    <source>
        <dbReference type="EMBL" id="MBF4764016.1"/>
    </source>
</evidence>
<dbReference type="AlphaFoldDB" id="A0A930VG90"/>
<evidence type="ECO:0008006" key="3">
    <source>
        <dbReference type="Google" id="ProtNLM"/>
    </source>
</evidence>
<reference evidence="1" key="1">
    <citation type="submission" date="2020-11" db="EMBL/GenBank/DDBJ databases">
        <title>Nocardioides sp. nov., isolated from Soil of Cynanchum wilfordii Hemsley rhizosphere.</title>
        <authorList>
            <person name="Lee J.-S."/>
            <person name="Suh M.K."/>
            <person name="Kim J.-S."/>
        </authorList>
    </citation>
    <scope>NUCLEOTIDE SEQUENCE</scope>
    <source>
        <strain evidence="1">KCTC 19275</strain>
    </source>
</reference>
<gene>
    <name evidence="1" type="ORF">ISU07_12850</name>
</gene>
<accession>A0A930VG90</accession>